<dbReference type="OrthoDB" id="269405at2759"/>
<protein>
    <recommendedName>
        <fullName evidence="1">NAA35-like TPR repeats domain-containing protein</fullName>
    </recommendedName>
</protein>
<sequence>LPLQLELACRQESGKTYKFSVDEDLWTIVSKHLVVWVDEQTYWIASRFLMLGFELDLYSPAEYCMVYWYMYVVFIRLLEKMQLRLVSNSVNGELFLLYTVWAEASILLPS</sequence>
<dbReference type="GO" id="GO:0031417">
    <property type="term" value="C:NatC complex"/>
    <property type="evidence" value="ECO:0007669"/>
    <property type="project" value="InterPro"/>
</dbReference>
<gene>
    <name evidence="2" type="ORF">Taro_019328</name>
</gene>
<dbReference type="Proteomes" id="UP000652761">
    <property type="component" value="Unassembled WGS sequence"/>
</dbReference>
<reference evidence="2" key="1">
    <citation type="submission" date="2017-07" db="EMBL/GenBank/DDBJ databases">
        <title>Taro Niue Genome Assembly and Annotation.</title>
        <authorList>
            <person name="Atibalentja N."/>
            <person name="Keating K."/>
            <person name="Fields C.J."/>
        </authorList>
    </citation>
    <scope>NUCLEOTIDE SEQUENCE</scope>
    <source>
        <strain evidence="2">Niue_2</strain>
        <tissue evidence="2">Leaf</tissue>
    </source>
</reference>
<dbReference type="Pfam" id="PF25789">
    <property type="entry name" value="TPR_NAA35"/>
    <property type="match status" value="1"/>
</dbReference>
<dbReference type="AlphaFoldDB" id="A0A843UWG5"/>
<proteinExistence type="predicted"/>
<dbReference type="EMBL" id="NMUH01000927">
    <property type="protein sequence ID" value="MQL86797.1"/>
    <property type="molecule type" value="Genomic_DNA"/>
</dbReference>
<accession>A0A843UWG5</accession>
<dbReference type="PANTHER" id="PTHR21373">
    <property type="entry name" value="GLUCOSE REPRESSIBLE PROTEIN MAK10"/>
    <property type="match status" value="1"/>
</dbReference>
<organism evidence="2 3">
    <name type="scientific">Colocasia esculenta</name>
    <name type="common">Wild taro</name>
    <name type="synonym">Arum esculentum</name>
    <dbReference type="NCBI Taxonomy" id="4460"/>
    <lineage>
        <taxon>Eukaryota</taxon>
        <taxon>Viridiplantae</taxon>
        <taxon>Streptophyta</taxon>
        <taxon>Embryophyta</taxon>
        <taxon>Tracheophyta</taxon>
        <taxon>Spermatophyta</taxon>
        <taxon>Magnoliopsida</taxon>
        <taxon>Liliopsida</taxon>
        <taxon>Araceae</taxon>
        <taxon>Aroideae</taxon>
        <taxon>Colocasieae</taxon>
        <taxon>Colocasia</taxon>
    </lineage>
</organism>
<keyword evidence="3" id="KW-1185">Reference proteome</keyword>
<evidence type="ECO:0000313" key="3">
    <source>
        <dbReference type="Proteomes" id="UP000652761"/>
    </source>
</evidence>
<evidence type="ECO:0000259" key="1">
    <source>
        <dbReference type="Pfam" id="PF25789"/>
    </source>
</evidence>
<comment type="caution">
    <text evidence="2">The sequence shown here is derived from an EMBL/GenBank/DDBJ whole genome shotgun (WGS) entry which is preliminary data.</text>
</comment>
<dbReference type="PANTHER" id="PTHR21373:SF0">
    <property type="entry name" value="N-ALPHA-ACETYLTRANSFERASE 35, NATC AUXILIARY SUBUNIT"/>
    <property type="match status" value="1"/>
</dbReference>
<feature type="domain" description="NAA35-like TPR repeats" evidence="1">
    <location>
        <begin position="4"/>
        <end position="88"/>
    </location>
</feature>
<dbReference type="InterPro" id="IPR007244">
    <property type="entry name" value="Naa35_N"/>
</dbReference>
<dbReference type="InterPro" id="IPR057982">
    <property type="entry name" value="TPR_NAA35"/>
</dbReference>
<evidence type="ECO:0000313" key="2">
    <source>
        <dbReference type="EMBL" id="MQL86797.1"/>
    </source>
</evidence>
<name>A0A843UWG5_COLES</name>
<feature type="non-terminal residue" evidence="2">
    <location>
        <position position="110"/>
    </location>
</feature>